<organism evidence="3 4">
    <name type="scientific">Mycena pura</name>
    <dbReference type="NCBI Taxonomy" id="153505"/>
    <lineage>
        <taxon>Eukaryota</taxon>
        <taxon>Fungi</taxon>
        <taxon>Dikarya</taxon>
        <taxon>Basidiomycota</taxon>
        <taxon>Agaricomycotina</taxon>
        <taxon>Agaricomycetes</taxon>
        <taxon>Agaricomycetidae</taxon>
        <taxon>Agaricales</taxon>
        <taxon>Marasmiineae</taxon>
        <taxon>Mycenaceae</taxon>
        <taxon>Mycena</taxon>
    </lineage>
</organism>
<feature type="region of interest" description="Disordered" evidence="1">
    <location>
        <begin position="82"/>
        <end position="133"/>
    </location>
</feature>
<keyword evidence="2" id="KW-0732">Signal</keyword>
<evidence type="ECO:0000313" key="4">
    <source>
        <dbReference type="Proteomes" id="UP001219525"/>
    </source>
</evidence>
<keyword evidence="4" id="KW-1185">Reference proteome</keyword>
<evidence type="ECO:0000256" key="2">
    <source>
        <dbReference type="SAM" id="SignalP"/>
    </source>
</evidence>
<protein>
    <submittedName>
        <fullName evidence="3">Uncharacterized protein</fullName>
    </submittedName>
</protein>
<comment type="caution">
    <text evidence="3">The sequence shown here is derived from an EMBL/GenBank/DDBJ whole genome shotgun (WGS) entry which is preliminary data.</text>
</comment>
<feature type="compositionally biased region" description="Low complexity" evidence="1">
    <location>
        <begin position="253"/>
        <end position="263"/>
    </location>
</feature>
<evidence type="ECO:0000256" key="1">
    <source>
        <dbReference type="SAM" id="MobiDB-lite"/>
    </source>
</evidence>
<dbReference type="Proteomes" id="UP001219525">
    <property type="component" value="Unassembled WGS sequence"/>
</dbReference>
<feature type="region of interest" description="Disordered" evidence="1">
    <location>
        <begin position="242"/>
        <end position="272"/>
    </location>
</feature>
<accession>A0AAD6V4J8</accession>
<gene>
    <name evidence="3" type="ORF">GGX14DRAFT_699230</name>
</gene>
<name>A0AAD6V4J8_9AGAR</name>
<proteinExistence type="predicted"/>
<dbReference type="EMBL" id="JARJCW010000055">
    <property type="protein sequence ID" value="KAJ7202412.1"/>
    <property type="molecule type" value="Genomic_DNA"/>
</dbReference>
<feature type="region of interest" description="Disordered" evidence="1">
    <location>
        <begin position="27"/>
        <end position="70"/>
    </location>
</feature>
<feature type="signal peptide" evidence="2">
    <location>
        <begin position="1"/>
        <end position="25"/>
    </location>
</feature>
<dbReference type="AlphaFoldDB" id="A0AAD6V4J8"/>
<feature type="chain" id="PRO_5042220784" evidence="2">
    <location>
        <begin position="26"/>
        <end position="436"/>
    </location>
</feature>
<sequence>MIPVGHRQHMSSACVLLGMPCQVAARSMHPARQQGPSKSGPVAHTLHTPKFPYPDEGRLPHTRLATESPGRVARRGFRCHSDANHFESPDADSLTPRTRAARRTRRRRHQTSPHANKHQRVTKAGTERHATSRRRAWPEGQCVYLVPQSAKSRLSAGNPLTGPAGEAVRSGNWKRLGFEETGNKQIIIARIRSLRPRIARVALRRIIHPSILDESRPLLCIMIGMRPGNPRTFQVPRCSAAGRRTGSGTGPWPHASSSRAVLSSPPPSPLRTTPAFERQHARNYTPRADPRCLCLAYLSLCLSGSVRALGGAELAHALAPRTRTRTVRAQAGPHYRRASTRHVIIQRVLFAQAGWPWCMPALARACHGVRCSLLAARCRCSLRARVASCRGVACHGMAPLPSSFLEDEAPIALLLAARNARRSPSRRERALPVGCE</sequence>
<reference evidence="3" key="1">
    <citation type="submission" date="2023-03" db="EMBL/GenBank/DDBJ databases">
        <title>Massive genome expansion in bonnet fungi (Mycena s.s.) driven by repeated elements and novel gene families across ecological guilds.</title>
        <authorList>
            <consortium name="Lawrence Berkeley National Laboratory"/>
            <person name="Harder C.B."/>
            <person name="Miyauchi S."/>
            <person name="Viragh M."/>
            <person name="Kuo A."/>
            <person name="Thoen E."/>
            <person name="Andreopoulos B."/>
            <person name="Lu D."/>
            <person name="Skrede I."/>
            <person name="Drula E."/>
            <person name="Henrissat B."/>
            <person name="Morin E."/>
            <person name="Kohler A."/>
            <person name="Barry K."/>
            <person name="LaButti K."/>
            <person name="Morin E."/>
            <person name="Salamov A."/>
            <person name="Lipzen A."/>
            <person name="Mereny Z."/>
            <person name="Hegedus B."/>
            <person name="Baldrian P."/>
            <person name="Stursova M."/>
            <person name="Weitz H."/>
            <person name="Taylor A."/>
            <person name="Grigoriev I.V."/>
            <person name="Nagy L.G."/>
            <person name="Martin F."/>
            <person name="Kauserud H."/>
        </authorList>
    </citation>
    <scope>NUCLEOTIDE SEQUENCE</scope>
    <source>
        <strain evidence="3">9144</strain>
    </source>
</reference>
<feature type="compositionally biased region" description="Basic residues" evidence="1">
    <location>
        <begin position="99"/>
        <end position="121"/>
    </location>
</feature>
<evidence type="ECO:0000313" key="3">
    <source>
        <dbReference type="EMBL" id="KAJ7202412.1"/>
    </source>
</evidence>